<accession>A0A381LHN7</accession>
<sequence length="64" mass="7668">FPYSTDVYLLTATARSSCSSEHNLQTKNRRIRNMFENHRYKRNVTEQNNWSDLTLHPLLDRTLL</sequence>
<proteinExistence type="predicted"/>
<dbReference type="EMBL" id="UIGY01000202">
    <property type="protein sequence ID" value="SUZ12686.1"/>
    <property type="molecule type" value="Genomic_DNA"/>
</dbReference>
<gene>
    <name evidence="1" type="ORF">BGT96224V2_LOCUS5854</name>
</gene>
<dbReference type="AlphaFoldDB" id="A0A381LHN7"/>
<name>A0A381LHN7_BLUGR</name>
<evidence type="ECO:0000313" key="1">
    <source>
        <dbReference type="EMBL" id="SUZ12686.1"/>
    </source>
</evidence>
<protein>
    <submittedName>
        <fullName evidence="1">Bgt-20645</fullName>
    </submittedName>
</protein>
<reference evidence="1" key="1">
    <citation type="submission" date="2018-07" db="EMBL/GenBank/DDBJ databases">
        <authorList>
            <person name="Quirk P.G."/>
            <person name="Krulwich T.A."/>
        </authorList>
    </citation>
    <scope>NUCLEOTIDE SEQUENCE</scope>
    <source>
        <strain evidence="1">96224</strain>
    </source>
</reference>
<feature type="non-terminal residue" evidence="1">
    <location>
        <position position="1"/>
    </location>
</feature>
<organism evidence="1">
    <name type="scientific">Blumeria graminis f. sp. tritici 96224</name>
    <dbReference type="NCBI Taxonomy" id="1268274"/>
    <lineage>
        <taxon>Eukaryota</taxon>
        <taxon>Fungi</taxon>
        <taxon>Dikarya</taxon>
        <taxon>Ascomycota</taxon>
        <taxon>Pezizomycotina</taxon>
        <taxon>Leotiomycetes</taxon>
        <taxon>Erysiphales</taxon>
        <taxon>Erysiphaceae</taxon>
        <taxon>Blumeria</taxon>
    </lineage>
</organism>